<evidence type="ECO:0000256" key="1">
    <source>
        <dbReference type="SAM" id="SignalP"/>
    </source>
</evidence>
<organism evidence="2 3">
    <name type="scientific">Glaciecola petra</name>
    <dbReference type="NCBI Taxonomy" id="3075602"/>
    <lineage>
        <taxon>Bacteria</taxon>
        <taxon>Pseudomonadati</taxon>
        <taxon>Pseudomonadota</taxon>
        <taxon>Gammaproteobacteria</taxon>
        <taxon>Alteromonadales</taxon>
        <taxon>Alteromonadaceae</taxon>
        <taxon>Glaciecola</taxon>
    </lineage>
</organism>
<keyword evidence="3" id="KW-1185">Reference proteome</keyword>
<feature type="signal peptide" evidence="1">
    <location>
        <begin position="1"/>
        <end position="24"/>
    </location>
</feature>
<dbReference type="RefSeq" id="WP_311367960.1">
    <property type="nucleotide sequence ID" value="NZ_JAVRHX010000001.1"/>
</dbReference>
<sequence>MERRDLLKMIAAATGMAMVGSAYAYDFAQNVKWQDTNFKQDDIHFLNELAEVIMPRTNTPGAKDAKVGESMAIMVNDCYEAEQIANFKNGIKTIEALAQSNYGLPFVKLSKDNRHELVSSVNEKAQQEVKRNQTMGENEQDKRSYEYHYFIMMKQLVLFCFFNSAEGATKVLRHVAIPGRYDGDMPYKKGDRAWYR</sequence>
<keyword evidence="1" id="KW-0732">Signal</keyword>
<comment type="caution">
    <text evidence="2">The sequence shown here is derived from an EMBL/GenBank/DDBJ whole genome shotgun (WGS) entry which is preliminary data.</text>
</comment>
<protein>
    <submittedName>
        <fullName evidence="2">Gluconate 2-dehydrogenase subunit 3 family protein</fullName>
        <ecNumber evidence="2">1.-.-.-</ecNumber>
    </submittedName>
</protein>
<evidence type="ECO:0000313" key="3">
    <source>
        <dbReference type="Proteomes" id="UP001253545"/>
    </source>
</evidence>
<name>A0ABU2ZQ72_9ALTE</name>
<dbReference type="Proteomes" id="UP001253545">
    <property type="component" value="Unassembled WGS sequence"/>
</dbReference>
<dbReference type="GO" id="GO:0016491">
    <property type="term" value="F:oxidoreductase activity"/>
    <property type="evidence" value="ECO:0007669"/>
    <property type="project" value="UniProtKB-KW"/>
</dbReference>
<reference evidence="2 3" key="1">
    <citation type="submission" date="2023-09" db="EMBL/GenBank/DDBJ databases">
        <authorList>
            <person name="Rey-Velasco X."/>
        </authorList>
    </citation>
    <scope>NUCLEOTIDE SEQUENCE [LARGE SCALE GENOMIC DNA]</scope>
    <source>
        <strain evidence="2 3">P117</strain>
    </source>
</reference>
<dbReference type="EMBL" id="JAVRHX010000001">
    <property type="protein sequence ID" value="MDT0594489.1"/>
    <property type="molecule type" value="Genomic_DNA"/>
</dbReference>
<proteinExistence type="predicted"/>
<keyword evidence="2" id="KW-0560">Oxidoreductase</keyword>
<dbReference type="InterPro" id="IPR027056">
    <property type="entry name" value="Gluconate_2DH_su3"/>
</dbReference>
<gene>
    <name evidence="2" type="ORF">RM552_06500</name>
</gene>
<accession>A0ABU2ZQ72</accession>
<dbReference type="EC" id="1.-.-.-" evidence="2"/>
<evidence type="ECO:0000313" key="2">
    <source>
        <dbReference type="EMBL" id="MDT0594489.1"/>
    </source>
</evidence>
<feature type="chain" id="PRO_5047336858" evidence="1">
    <location>
        <begin position="25"/>
        <end position="196"/>
    </location>
</feature>
<dbReference type="Pfam" id="PF13618">
    <property type="entry name" value="Gluconate_2-dh3"/>
    <property type="match status" value="1"/>
</dbReference>